<gene>
    <name evidence="1" type="ORF">EVA_15313</name>
</gene>
<evidence type="ECO:0000313" key="1">
    <source>
        <dbReference type="EMBL" id="EJW96581.1"/>
    </source>
</evidence>
<name>J9FNT4_9ZZZZ</name>
<reference evidence="1" key="1">
    <citation type="journal article" date="2012" name="PLoS ONE">
        <title>Gene sets for utilization of primary and secondary nutrition supplies in the distal gut of endangered iberian lynx.</title>
        <authorList>
            <person name="Alcaide M."/>
            <person name="Messina E."/>
            <person name="Richter M."/>
            <person name="Bargiela R."/>
            <person name="Peplies J."/>
            <person name="Huws S.A."/>
            <person name="Newbold C.J."/>
            <person name="Golyshin P.N."/>
            <person name="Simon M.A."/>
            <person name="Lopez G."/>
            <person name="Yakimov M.M."/>
            <person name="Ferrer M."/>
        </authorList>
    </citation>
    <scope>NUCLEOTIDE SEQUENCE</scope>
</reference>
<accession>J9FNT4</accession>
<comment type="caution">
    <text evidence="1">The sequence shown here is derived from an EMBL/GenBank/DDBJ whole genome shotgun (WGS) entry which is preliminary data.</text>
</comment>
<organism evidence="1">
    <name type="scientific">gut metagenome</name>
    <dbReference type="NCBI Taxonomy" id="749906"/>
    <lineage>
        <taxon>unclassified sequences</taxon>
        <taxon>metagenomes</taxon>
        <taxon>organismal metagenomes</taxon>
    </lineage>
</organism>
<proteinExistence type="predicted"/>
<sequence>MRSGNSTVQFCAGFRQSMDCFVLLSFKGIFSAGKLCFTSGNRLFCLL</sequence>
<protein>
    <submittedName>
        <fullName evidence="1">Uncharacterized protein</fullName>
    </submittedName>
</protein>
<dbReference type="AlphaFoldDB" id="J9FNT4"/>
<dbReference type="EMBL" id="AMCI01005207">
    <property type="protein sequence ID" value="EJW96581.1"/>
    <property type="molecule type" value="Genomic_DNA"/>
</dbReference>